<proteinExistence type="predicted"/>
<gene>
    <name evidence="1" type="ORF">L798_11684</name>
</gene>
<organism evidence="1 2">
    <name type="scientific">Zootermopsis nevadensis</name>
    <name type="common">Dampwood termite</name>
    <dbReference type="NCBI Taxonomy" id="136037"/>
    <lineage>
        <taxon>Eukaryota</taxon>
        <taxon>Metazoa</taxon>
        <taxon>Ecdysozoa</taxon>
        <taxon>Arthropoda</taxon>
        <taxon>Hexapoda</taxon>
        <taxon>Insecta</taxon>
        <taxon>Pterygota</taxon>
        <taxon>Neoptera</taxon>
        <taxon>Polyneoptera</taxon>
        <taxon>Dictyoptera</taxon>
        <taxon>Blattodea</taxon>
        <taxon>Blattoidea</taxon>
        <taxon>Termitoidae</taxon>
        <taxon>Termopsidae</taxon>
        <taxon>Zootermopsis</taxon>
    </lineage>
</organism>
<name>A0A067R6V6_ZOONE</name>
<evidence type="ECO:0000313" key="2">
    <source>
        <dbReference type="Proteomes" id="UP000027135"/>
    </source>
</evidence>
<evidence type="ECO:0000313" key="1">
    <source>
        <dbReference type="EMBL" id="KDR14024.1"/>
    </source>
</evidence>
<dbReference type="EMBL" id="KK852904">
    <property type="protein sequence ID" value="KDR14024.1"/>
    <property type="molecule type" value="Genomic_DNA"/>
</dbReference>
<keyword evidence="2" id="KW-1185">Reference proteome</keyword>
<dbReference type="Proteomes" id="UP000027135">
    <property type="component" value="Unassembled WGS sequence"/>
</dbReference>
<protein>
    <submittedName>
        <fullName evidence="1">Uncharacterized protein</fullName>
    </submittedName>
</protein>
<reference evidence="1 2" key="1">
    <citation type="journal article" date="2014" name="Nat. Commun.">
        <title>Molecular traces of alternative social organization in a termite genome.</title>
        <authorList>
            <person name="Terrapon N."/>
            <person name="Li C."/>
            <person name="Robertson H.M."/>
            <person name="Ji L."/>
            <person name="Meng X."/>
            <person name="Booth W."/>
            <person name="Chen Z."/>
            <person name="Childers C.P."/>
            <person name="Glastad K.M."/>
            <person name="Gokhale K."/>
            <person name="Gowin J."/>
            <person name="Gronenberg W."/>
            <person name="Hermansen R.A."/>
            <person name="Hu H."/>
            <person name="Hunt B.G."/>
            <person name="Huylmans A.K."/>
            <person name="Khalil S.M."/>
            <person name="Mitchell R.D."/>
            <person name="Munoz-Torres M.C."/>
            <person name="Mustard J.A."/>
            <person name="Pan H."/>
            <person name="Reese J.T."/>
            <person name="Scharf M.E."/>
            <person name="Sun F."/>
            <person name="Vogel H."/>
            <person name="Xiao J."/>
            <person name="Yang W."/>
            <person name="Yang Z."/>
            <person name="Yang Z."/>
            <person name="Zhou J."/>
            <person name="Zhu J."/>
            <person name="Brent C.S."/>
            <person name="Elsik C.G."/>
            <person name="Goodisman M.A."/>
            <person name="Liberles D.A."/>
            <person name="Roe R.M."/>
            <person name="Vargo E.L."/>
            <person name="Vilcinskas A."/>
            <person name="Wang J."/>
            <person name="Bornberg-Bauer E."/>
            <person name="Korb J."/>
            <person name="Zhang G."/>
            <person name="Liebig J."/>
        </authorList>
    </citation>
    <scope>NUCLEOTIDE SEQUENCE [LARGE SCALE GENOMIC DNA]</scope>
    <source>
        <tissue evidence="1">Whole organism</tissue>
    </source>
</reference>
<accession>A0A067R6V6</accession>
<dbReference type="AlphaFoldDB" id="A0A067R6V6"/>
<dbReference type="InParanoid" id="A0A067R6V6"/>
<sequence>MNAIQSSRATENTLLLSSSAKQNISNKNSSRLQSPEATDFVNLHSITYRQSPRSLHTANPRHLSVKNTYYNQHVSPISSSLAISKESRTPIITVRGTKRVTLLPGTNLPETETSAKA</sequence>